<proteinExistence type="predicted"/>
<evidence type="ECO:0000313" key="2">
    <source>
        <dbReference type="Proteomes" id="UP000623467"/>
    </source>
</evidence>
<organism evidence="1 2">
    <name type="scientific">Mycena sanguinolenta</name>
    <dbReference type="NCBI Taxonomy" id="230812"/>
    <lineage>
        <taxon>Eukaryota</taxon>
        <taxon>Fungi</taxon>
        <taxon>Dikarya</taxon>
        <taxon>Basidiomycota</taxon>
        <taxon>Agaricomycotina</taxon>
        <taxon>Agaricomycetes</taxon>
        <taxon>Agaricomycetidae</taxon>
        <taxon>Agaricales</taxon>
        <taxon>Marasmiineae</taxon>
        <taxon>Mycenaceae</taxon>
        <taxon>Mycena</taxon>
    </lineage>
</organism>
<gene>
    <name evidence="1" type="ORF">MSAN_00956100</name>
</gene>
<keyword evidence="2" id="KW-1185">Reference proteome</keyword>
<dbReference type="EMBL" id="JACAZH010000006">
    <property type="protein sequence ID" value="KAF7366974.1"/>
    <property type="molecule type" value="Genomic_DNA"/>
</dbReference>
<name>A0A8H6YXE2_9AGAR</name>
<protein>
    <submittedName>
        <fullName evidence="1">Uncharacterized protein</fullName>
    </submittedName>
</protein>
<dbReference type="AlphaFoldDB" id="A0A8H6YXE2"/>
<evidence type="ECO:0000313" key="1">
    <source>
        <dbReference type="EMBL" id="KAF7366974.1"/>
    </source>
</evidence>
<reference evidence="1" key="1">
    <citation type="submission" date="2020-05" db="EMBL/GenBank/DDBJ databases">
        <title>Mycena genomes resolve the evolution of fungal bioluminescence.</title>
        <authorList>
            <person name="Tsai I.J."/>
        </authorList>
    </citation>
    <scope>NUCLEOTIDE SEQUENCE</scope>
    <source>
        <strain evidence="1">160909Yilan</strain>
    </source>
</reference>
<dbReference type="Proteomes" id="UP000623467">
    <property type="component" value="Unassembled WGS sequence"/>
</dbReference>
<sequence>MHLAIFAPTRPCRQTHPRRLTLVSLDPEAAAHSLDSASVILRARVRRLSRISRLYLRYAEASSSTGNELVIVLMHQAFLGSFPILRPASTHSPRHPYDIDRRCAVHGRRRCRAAKPSSALLLFLALPLAFGPSNPPSASLAHPARRKYMLLTSVQR</sequence>
<comment type="caution">
    <text evidence="1">The sequence shown here is derived from an EMBL/GenBank/DDBJ whole genome shotgun (WGS) entry which is preliminary data.</text>
</comment>
<accession>A0A8H6YXE2</accession>